<evidence type="ECO:0000313" key="2">
    <source>
        <dbReference type="Proteomes" id="UP000005536"/>
    </source>
</evidence>
<proteinExistence type="predicted"/>
<dbReference type="EMBL" id="ADBF01000230">
    <property type="protein sequence ID" value="EFE48937.1"/>
    <property type="molecule type" value="Genomic_DNA"/>
</dbReference>
<evidence type="ECO:0000313" key="1">
    <source>
        <dbReference type="EMBL" id="EFE48937.1"/>
    </source>
</evidence>
<sequence length="51" mass="6363">MKSQSLSILDIGRRAYFGILRFDYLLQNEQKRIWRSVAKKRQIIFYRWQKI</sequence>
<dbReference type="Proteomes" id="UP000005536">
    <property type="component" value="Unassembled WGS sequence"/>
</dbReference>
<organism evidence="1 2">
    <name type="scientific">Neisseria elongata subsp. glycolytica ATCC 29315</name>
    <dbReference type="NCBI Taxonomy" id="546263"/>
    <lineage>
        <taxon>Bacteria</taxon>
        <taxon>Pseudomonadati</taxon>
        <taxon>Pseudomonadota</taxon>
        <taxon>Betaproteobacteria</taxon>
        <taxon>Neisseriales</taxon>
        <taxon>Neisseriaceae</taxon>
        <taxon>Neisseria</taxon>
    </lineage>
</organism>
<reference evidence="1 2" key="1">
    <citation type="submission" date="2010-02" db="EMBL/GenBank/DDBJ databases">
        <authorList>
            <person name="Weinstock G."/>
            <person name="Sodergren E."/>
            <person name="Clifton S."/>
            <person name="Fulton L."/>
            <person name="Fulton B."/>
            <person name="Courtney L."/>
            <person name="Fronick C."/>
            <person name="Harrison M."/>
            <person name="Strong C."/>
            <person name="Farmer C."/>
            <person name="Delahaunty K."/>
            <person name="Markovic C."/>
            <person name="Hall O."/>
            <person name="Minx P."/>
            <person name="Tomlinson C."/>
            <person name="Mitreva M."/>
            <person name="Nelson J."/>
            <person name="Hou S."/>
            <person name="Wollam A."/>
            <person name="Pepin K.H."/>
            <person name="Johnson M."/>
            <person name="Bhonagiri V."/>
            <person name="Zhang X."/>
            <person name="Suruliraj S."/>
            <person name="Warren W."/>
            <person name="Chinwalla A."/>
            <person name="Mardis E.R."/>
            <person name="Wilson R.K."/>
        </authorList>
    </citation>
    <scope>NUCLEOTIDE SEQUENCE [LARGE SCALE GENOMIC DNA]</scope>
    <source>
        <strain evidence="1 2">ATCC 29315</strain>
    </source>
</reference>
<accession>D4DT89</accession>
<name>D4DT89_NEIEG</name>
<comment type="caution">
    <text evidence="1">The sequence shown here is derived from an EMBL/GenBank/DDBJ whole genome shotgun (WGS) entry which is preliminary data.</text>
</comment>
<protein>
    <submittedName>
        <fullName evidence="1">Uncharacterized protein</fullName>
    </submittedName>
</protein>
<gene>
    <name evidence="1" type="ORF">NEIELOOT_02291</name>
</gene>
<dbReference type="AlphaFoldDB" id="D4DT89"/>